<dbReference type="AlphaFoldDB" id="A0A382PSM9"/>
<protein>
    <submittedName>
        <fullName evidence="1">Uncharacterized protein</fullName>
    </submittedName>
</protein>
<dbReference type="EMBL" id="UINC01109422">
    <property type="protein sequence ID" value="SVC76236.1"/>
    <property type="molecule type" value="Genomic_DNA"/>
</dbReference>
<name>A0A382PSM9_9ZZZZ</name>
<evidence type="ECO:0000313" key="1">
    <source>
        <dbReference type="EMBL" id="SVC76236.1"/>
    </source>
</evidence>
<sequence length="300" mass="32353">MIFRILALGLLPSLALAQAQPPSGGLKVLLVEAGKTAKDGKGLAAQLQAAGPLQVRSASPGKLSDDDLDWARTIMITTALTEKDEAWVLKAGLGGKGLVLGADAIGSLPDSEGFAALTGRTSLGKAQKSSTPIAVAFPDQRGQVTQSLTHFWHEGRLRQYQLDKKKTQLLAFALRATAEAEVADKGKPQLFPVVWTMSPGFFNRGAYRSRVFICALDSQSGPSRGMVMTLLARAAEWSAQRRVTSWLKGEYILMSEKLGAGENGLLKGFPGGREYYRGRQIAPVMGYQGANWLIRPEREQ</sequence>
<organism evidence="1">
    <name type="scientific">marine metagenome</name>
    <dbReference type="NCBI Taxonomy" id="408172"/>
    <lineage>
        <taxon>unclassified sequences</taxon>
        <taxon>metagenomes</taxon>
        <taxon>ecological metagenomes</taxon>
    </lineage>
</organism>
<proteinExistence type="predicted"/>
<feature type="non-terminal residue" evidence="1">
    <location>
        <position position="300"/>
    </location>
</feature>
<dbReference type="InterPro" id="IPR029062">
    <property type="entry name" value="Class_I_gatase-like"/>
</dbReference>
<dbReference type="Gene3D" id="3.40.50.880">
    <property type="match status" value="1"/>
</dbReference>
<gene>
    <name evidence="1" type="ORF">METZ01_LOCUS329090</name>
</gene>
<accession>A0A382PSM9</accession>
<reference evidence="1" key="1">
    <citation type="submission" date="2018-05" db="EMBL/GenBank/DDBJ databases">
        <authorList>
            <person name="Lanie J.A."/>
            <person name="Ng W.-L."/>
            <person name="Kazmierczak K.M."/>
            <person name="Andrzejewski T.M."/>
            <person name="Davidsen T.M."/>
            <person name="Wayne K.J."/>
            <person name="Tettelin H."/>
            <person name="Glass J.I."/>
            <person name="Rusch D."/>
            <person name="Podicherti R."/>
            <person name="Tsui H.-C.T."/>
            <person name="Winkler M.E."/>
        </authorList>
    </citation>
    <scope>NUCLEOTIDE SEQUENCE</scope>
</reference>